<dbReference type="Proteomes" id="UP000616839">
    <property type="component" value="Unassembled WGS sequence"/>
</dbReference>
<keyword evidence="2" id="KW-1185">Reference proteome</keyword>
<gene>
    <name evidence="1" type="ORF">IE331_14840</name>
</gene>
<name>A0A927K6R7_9ACTN</name>
<evidence type="ECO:0000313" key="1">
    <source>
        <dbReference type="EMBL" id="MBD8870903.1"/>
    </source>
</evidence>
<dbReference type="RefSeq" id="WP_192144232.1">
    <property type="nucleotide sequence ID" value="NZ_JACYXZ010000004.1"/>
</dbReference>
<dbReference type="AlphaFoldDB" id="A0A927K6R7"/>
<proteinExistence type="predicted"/>
<protein>
    <submittedName>
        <fullName evidence="1">Uncharacterized protein</fullName>
    </submittedName>
</protein>
<organism evidence="1 2">
    <name type="scientific">Nocardioides donggukensis</name>
    <dbReference type="NCBI Taxonomy" id="2774019"/>
    <lineage>
        <taxon>Bacteria</taxon>
        <taxon>Bacillati</taxon>
        <taxon>Actinomycetota</taxon>
        <taxon>Actinomycetes</taxon>
        <taxon>Propionibacteriales</taxon>
        <taxon>Nocardioidaceae</taxon>
        <taxon>Nocardioides</taxon>
    </lineage>
</organism>
<reference evidence="1" key="1">
    <citation type="submission" date="2020-09" db="EMBL/GenBank/DDBJ databases">
        <title>Nocardioides sp. strain MJB4 16S ribosomal RNA gene Genome sequencing and assembly.</title>
        <authorList>
            <person name="Kim I."/>
        </authorList>
    </citation>
    <scope>NUCLEOTIDE SEQUENCE</scope>
    <source>
        <strain evidence="1">MJB4</strain>
    </source>
</reference>
<evidence type="ECO:0000313" key="2">
    <source>
        <dbReference type="Proteomes" id="UP000616839"/>
    </source>
</evidence>
<accession>A0A927K6R7</accession>
<dbReference type="EMBL" id="JACYXZ010000004">
    <property type="protein sequence ID" value="MBD8870903.1"/>
    <property type="molecule type" value="Genomic_DNA"/>
</dbReference>
<comment type="caution">
    <text evidence="1">The sequence shown here is derived from an EMBL/GenBank/DDBJ whole genome shotgun (WGS) entry which is preliminary data.</text>
</comment>
<sequence length="65" mass="6977">MFVHQCTACQKRQLIFMSQVTGMATVDGGLAVAFTCWCGSEQASLLDAPATEEPVTRPERESVAA</sequence>